<proteinExistence type="predicted"/>
<dbReference type="AlphaFoldDB" id="A0A143QE99"/>
<reference evidence="3" key="2">
    <citation type="submission" date="2016-04" db="EMBL/GenBank/DDBJ databases">
        <title>Complete Genome and Plasmid Sequences for Rhodococcus fascians D188 and Draft Sequences for Rhodococcus spp. Isolates PBTS 1 and PBTS 2.</title>
        <authorList>
            <person name="Stamer R."/>
            <person name="Vereecke D."/>
            <person name="Zhang Y."/>
            <person name="Schilkey F."/>
            <person name="Devitt N."/>
            <person name="Randall J."/>
        </authorList>
    </citation>
    <scope>NUCLEOTIDE SEQUENCE [LARGE SCALE GENOMIC DNA]</scope>
    <source>
        <strain evidence="3">PBTS2</strain>
    </source>
</reference>
<dbReference type="InterPro" id="IPR018723">
    <property type="entry name" value="DUF2254_membrane"/>
</dbReference>
<evidence type="ECO:0000256" key="1">
    <source>
        <dbReference type="SAM" id="Phobius"/>
    </source>
</evidence>
<accession>A0A143QE99</accession>
<dbReference type="Pfam" id="PF10011">
    <property type="entry name" value="DUF2254"/>
    <property type="match status" value="1"/>
</dbReference>
<reference evidence="2 3" key="1">
    <citation type="journal article" date="2016" name="Genome Announc.">
        <title>Complete Genome and Plasmid Sequences for Rhodococcus fascians D188 and Draft Sequences for Rhodococcus Isolates PBTS 1 and PBTS 2.</title>
        <authorList>
            <person name="Stamler R.A."/>
            <person name="Vereecke D."/>
            <person name="Zhang Y."/>
            <person name="Schilkey F."/>
            <person name="Devitt N."/>
            <person name="Randall J.J."/>
        </authorList>
    </citation>
    <scope>NUCLEOTIDE SEQUENCE [LARGE SCALE GENOMIC DNA]</scope>
    <source>
        <strain evidence="2 3">PBTS2</strain>
    </source>
</reference>
<gene>
    <name evidence="2" type="ORF">A3Q41_00072</name>
</gene>
<feature type="transmembrane region" description="Helical" evidence="1">
    <location>
        <begin position="12"/>
        <end position="31"/>
    </location>
</feature>
<protein>
    <recommendedName>
        <fullName evidence="4">DUF2254 domain-containing protein</fullName>
    </recommendedName>
</protein>
<name>A0A143QE99_RHOFA</name>
<organism evidence="2 3">
    <name type="scientific">Rhodococcoides fascians</name>
    <name type="common">Rhodococcus fascians</name>
    <dbReference type="NCBI Taxonomy" id="1828"/>
    <lineage>
        <taxon>Bacteria</taxon>
        <taxon>Bacillati</taxon>
        <taxon>Actinomycetota</taxon>
        <taxon>Actinomycetes</taxon>
        <taxon>Mycobacteriales</taxon>
        <taxon>Nocardiaceae</taxon>
        <taxon>Rhodococcoides</taxon>
    </lineage>
</organism>
<feature type="transmembrane region" description="Helical" evidence="1">
    <location>
        <begin position="139"/>
        <end position="159"/>
    </location>
</feature>
<keyword evidence="1" id="KW-0812">Transmembrane</keyword>
<feature type="transmembrane region" description="Helical" evidence="1">
    <location>
        <begin position="60"/>
        <end position="85"/>
    </location>
</feature>
<dbReference type="OrthoDB" id="2955631at2"/>
<keyword evidence="1" id="KW-1133">Transmembrane helix</keyword>
<keyword evidence="3" id="KW-1185">Reference proteome</keyword>
<dbReference type="KEGG" id="rhs:A3Q41_00072"/>
<feature type="transmembrane region" description="Helical" evidence="1">
    <location>
        <begin position="106"/>
        <end position="127"/>
    </location>
</feature>
<evidence type="ECO:0000313" key="2">
    <source>
        <dbReference type="EMBL" id="AMY21400.1"/>
    </source>
</evidence>
<evidence type="ECO:0000313" key="3">
    <source>
        <dbReference type="Proteomes" id="UP000076038"/>
    </source>
</evidence>
<evidence type="ECO:0008006" key="4">
    <source>
        <dbReference type="Google" id="ProtNLM"/>
    </source>
</evidence>
<dbReference type="PATRIC" id="fig|1653479.3.peg.70"/>
<dbReference type="RefSeq" id="WP_048320687.1">
    <property type="nucleotide sequence ID" value="NZ_CP015220.1"/>
</dbReference>
<sequence>MKEHIARLRESFWFIPAVLGVLALLLAQALVSLDRYLLDTRVDLTGSLLYHVGASGSRDILGAIGGSMLGVAATSFSITISVLATASSSYGPRLVRNFMADRGNQVVLGIFGATFLYSLMVLRSIRSIESDGSVFVPDIAVNVAVALAVVDVGVLVYFIHHIAQSIQVATLSARVRDELSESVDSLYPTDLPDDAASIDGISKPPVYVTVLAETSGVIIDIDEDALLGIASDNGTLIEIHRVPGEHIVSGEPLVDILADRSADISDASIDRVRSSFDIGTSRTPRHDIAFAVEQMTEMAVRALSTGVNDPYTARNAIDDLSVGLVALVQRPAPSRGRRGTDGEVRLIVRRVAVSILIDHALDAVRIYGTGSPMVVQAGIRLAERVGRAARSTDDVDAVLAQLSLLDAALTVDETDSARTADAREQISRTRAAITDRVPLAVLRTVIR</sequence>
<dbReference type="EMBL" id="CP015220">
    <property type="protein sequence ID" value="AMY21400.1"/>
    <property type="molecule type" value="Genomic_DNA"/>
</dbReference>
<keyword evidence="1" id="KW-0472">Membrane</keyword>
<dbReference type="Proteomes" id="UP000076038">
    <property type="component" value="Chromosome"/>
</dbReference>